<dbReference type="RefSeq" id="XP_004359432.1">
    <property type="nucleotide sequence ID" value="XM_004359375.1"/>
</dbReference>
<dbReference type="AlphaFoldDB" id="F4PT06"/>
<organism evidence="1 2">
    <name type="scientific">Cavenderia fasciculata</name>
    <name type="common">Slime mold</name>
    <name type="synonym">Dictyostelium fasciculatum</name>
    <dbReference type="NCBI Taxonomy" id="261658"/>
    <lineage>
        <taxon>Eukaryota</taxon>
        <taxon>Amoebozoa</taxon>
        <taxon>Evosea</taxon>
        <taxon>Eumycetozoa</taxon>
        <taxon>Dictyostelia</taxon>
        <taxon>Acytosteliales</taxon>
        <taxon>Cavenderiaceae</taxon>
        <taxon>Cavenderia</taxon>
    </lineage>
</organism>
<accession>F4PT06</accession>
<sequence>MIRSCLAINKHKLCVVSRLIQGSSSSSSSSSSSLYYTPSTYLSSTSTYASSNYSATSSYYQPVYIKSRDPFKLSSSNKQNKNGYPDVADNFDTTGVDRSFVPFQDTSTIFKQKEGEENYQEDKTNLSGVNVSNVRFPKPKRCEPLDNIFSLTPVELYESLVEKFVHSHEFTTAESDHLVDQVAGMIYQQPDRVNEYSPIITLFLHHFVLQEEKLAMLTVLTSLCSRCGLAPQQEAFDIVYQFLSERDFDGIAQIHSPVFLQSLLERSARDNNLEWLETWQPPGPRTVALPLVYNQVTNRKDLYNALIEKVFVRMDRAYVQRVIEKVITEYMLIENAQPMALEWYCKLITGLNITPNLNTLLVLKQDNDESAEYWDHIKTNYVIGTPILERENKGGRDLLDKITSSYRYIKTETDNQLEENIINFDQQKMVDILKTEYFAKNRMPSGNLLIRASMVLFNRRPNYYLYHFTPKIPSRFRPLMAMPWQYCAIVEQEVNDGFSLLSINDIDKTLILQSEAMWNSLVMGLIKASQWETIAKILHKMVDEKIRIKGELVKDLSSCMLNFKRSNRSVAQALLRYQSRMKFVHHPRINNISILAFNLTQQFSIAKSIYDHSSVKNLMTYRLVTMLFLDQLSHEKCDPQTTVDINVFEQYIGFNIGFGTGTELNTFAEILIEFATPTESERKSILCQFLVSQIVNRECEQKTPFFLKLRELSPTDNGFDLLQGIIASDVLYPAGTFDAESEEFIKMLTKPRAQIRDKAERPQSLTEVSNSFIKLFLDHTYLRTIRIKD</sequence>
<name>F4PT06_CACFS</name>
<reference evidence="2" key="1">
    <citation type="journal article" date="2011" name="Genome Res.">
        <title>Phylogeny-wide analysis of social amoeba genomes highlights ancient origins for complex intercellular communication.</title>
        <authorList>
            <person name="Heidel A.J."/>
            <person name="Lawal H.M."/>
            <person name="Felder M."/>
            <person name="Schilde C."/>
            <person name="Helps N.R."/>
            <person name="Tunggal B."/>
            <person name="Rivero F."/>
            <person name="John U."/>
            <person name="Schleicher M."/>
            <person name="Eichinger L."/>
            <person name="Platzer M."/>
            <person name="Noegel A.A."/>
            <person name="Schaap P."/>
            <person name="Gloeckner G."/>
        </authorList>
    </citation>
    <scope>NUCLEOTIDE SEQUENCE [LARGE SCALE GENOMIC DNA]</scope>
    <source>
        <strain evidence="2">SH3</strain>
    </source>
</reference>
<gene>
    <name evidence="1" type="ORF">DFA_01468</name>
</gene>
<keyword evidence="2" id="KW-1185">Reference proteome</keyword>
<protein>
    <submittedName>
        <fullName evidence="1">Uncharacterized protein</fullName>
    </submittedName>
</protein>
<dbReference type="KEGG" id="dfa:DFA_01468"/>
<dbReference type="Proteomes" id="UP000007797">
    <property type="component" value="Unassembled WGS sequence"/>
</dbReference>
<evidence type="ECO:0000313" key="1">
    <source>
        <dbReference type="EMBL" id="EGG21582.1"/>
    </source>
</evidence>
<proteinExistence type="predicted"/>
<evidence type="ECO:0000313" key="2">
    <source>
        <dbReference type="Proteomes" id="UP000007797"/>
    </source>
</evidence>
<dbReference type="GeneID" id="14873133"/>
<dbReference type="EMBL" id="GL883010">
    <property type="protein sequence ID" value="EGG21582.1"/>
    <property type="molecule type" value="Genomic_DNA"/>
</dbReference>